<evidence type="ECO:0000256" key="3">
    <source>
        <dbReference type="ARBA" id="ARBA00022692"/>
    </source>
</evidence>
<comment type="subcellular location">
    <subcellularLocation>
        <location evidence="1 6">Cell membrane</location>
        <topology evidence="1 6">Multi-pass membrane protein</topology>
    </subcellularLocation>
</comment>
<dbReference type="GO" id="GO:0005886">
    <property type="term" value="C:plasma membrane"/>
    <property type="evidence" value="ECO:0007669"/>
    <property type="project" value="UniProtKB-SubCell"/>
</dbReference>
<dbReference type="RefSeq" id="WP_010767080.1">
    <property type="nucleotide sequence ID" value="NZ_ASWE01000004.1"/>
</dbReference>
<evidence type="ECO:0000313" key="9">
    <source>
        <dbReference type="Proteomes" id="UP000013785"/>
    </source>
</evidence>
<keyword evidence="5 6" id="KW-0472">Membrane</keyword>
<dbReference type="EMBL" id="AJAT01000007">
    <property type="protein sequence ID" value="EOL48854.1"/>
    <property type="molecule type" value="Genomic_DNA"/>
</dbReference>
<feature type="transmembrane region" description="Helical" evidence="6">
    <location>
        <begin position="153"/>
        <end position="176"/>
    </location>
</feature>
<dbReference type="GO" id="GO:0055085">
    <property type="term" value="P:transmembrane transport"/>
    <property type="evidence" value="ECO:0007669"/>
    <property type="project" value="UniProtKB-UniRule"/>
</dbReference>
<evidence type="ECO:0000256" key="6">
    <source>
        <dbReference type="PIRNR" id="PIRNR018968"/>
    </source>
</evidence>
<evidence type="ECO:0000259" key="7">
    <source>
        <dbReference type="Pfam" id="PF02687"/>
    </source>
</evidence>
<dbReference type="InterPro" id="IPR027022">
    <property type="entry name" value="ABC_permease_BceB-typ"/>
</dbReference>
<feature type="domain" description="ABC3 transporter permease C-terminal" evidence="7">
    <location>
        <begin position="60"/>
        <end position="178"/>
    </location>
</feature>
<evidence type="ECO:0000256" key="2">
    <source>
        <dbReference type="ARBA" id="ARBA00022475"/>
    </source>
</evidence>
<evidence type="ECO:0000256" key="5">
    <source>
        <dbReference type="ARBA" id="ARBA00023136"/>
    </source>
</evidence>
<protein>
    <recommendedName>
        <fullName evidence="7">ABC3 transporter permease C-terminal domain-containing protein</fullName>
    </recommendedName>
</protein>
<name>R3U4H9_9ENTE</name>
<reference evidence="8 9" key="1">
    <citation type="submission" date="2013-02" db="EMBL/GenBank/DDBJ databases">
        <title>The Genome Sequence of Enterococcus phoeniculicola BAA-412.</title>
        <authorList>
            <consortium name="The Broad Institute Genome Sequencing Platform"/>
            <consortium name="The Broad Institute Genome Sequencing Center for Infectious Disease"/>
            <person name="Earl A.M."/>
            <person name="Gilmore M.S."/>
            <person name="Lebreton F."/>
            <person name="Walker B."/>
            <person name="Young S.K."/>
            <person name="Zeng Q."/>
            <person name="Gargeya S."/>
            <person name="Fitzgerald M."/>
            <person name="Haas B."/>
            <person name="Abouelleil A."/>
            <person name="Alvarado L."/>
            <person name="Arachchi H.M."/>
            <person name="Berlin A.M."/>
            <person name="Chapman S.B."/>
            <person name="Dewar J."/>
            <person name="Goldberg J."/>
            <person name="Griggs A."/>
            <person name="Gujja S."/>
            <person name="Hansen M."/>
            <person name="Howarth C."/>
            <person name="Imamovic A."/>
            <person name="Larimer J."/>
            <person name="McCowan C."/>
            <person name="Murphy C."/>
            <person name="Neiman D."/>
            <person name="Pearson M."/>
            <person name="Priest M."/>
            <person name="Roberts A."/>
            <person name="Saif S."/>
            <person name="Shea T."/>
            <person name="Sisk P."/>
            <person name="Sykes S."/>
            <person name="Wortman J."/>
            <person name="Nusbaum C."/>
            <person name="Birren B."/>
        </authorList>
    </citation>
    <scope>NUCLEOTIDE SEQUENCE [LARGE SCALE GENOMIC DNA]</scope>
    <source>
        <strain evidence="8 9">ATCC BAA-412</strain>
    </source>
</reference>
<dbReference type="STRING" id="154621.RV11_GL003351"/>
<evidence type="ECO:0000256" key="1">
    <source>
        <dbReference type="ARBA" id="ARBA00004651"/>
    </source>
</evidence>
<feature type="transmembrane region" description="Helical" evidence="6">
    <location>
        <begin position="655"/>
        <end position="677"/>
    </location>
</feature>
<dbReference type="AlphaFoldDB" id="R3U4H9"/>
<sequence length="683" mass="78094">MLYRLASRSFMQQLRIYFGYFLSMSIAVMIYYSFSAMTYDQPLLRRASQDVRIENFLSMGSIMVILVILFFMVSANRFFVNKRYKEVGLYRLFGMSKLRISLLFFWETMVLGSISLVVGIFFGIVFSKLFSMILVKAMDLSVGSDFFISWPSIWNTIVVFFFILLLVSVRSTLMIFQYQLGSFFKQKNSALAKKMRVRGWTFLFGFLGIAMLLTGYGLALFIGNLLPKIVLATDHYGWIVSFPLLIFFLCVVGTYLFFGQTMKVIYYLIGKWRDYVYRDLNILSLGNAKVHLAKSWRTMSWVAIILGISLASIGGTAFLVSVAMKTVQVDNPASFQVREEDVSTLKEVLAENDADILSEVSLTYKVVGAEIKTAIENETNTVMTLSNLISEKDYESFKKIYPELPEISLLDEKHVVILDSLQTIMKGFDRYESDILFSGNIATTFQKRLPDYLGDSLLRYMGLSGVTFVVSDEVFKETKGMDYRIVSINVSAKNEEALTQGVNEVLEQSWGNEIISSYHITESGIEGEVRFSTNEDANANESSYLRLNLSSRYPNVRAARRQMGILIYVAVFIGMISMIATGCILMLRQFSEAESEKENYKLLKKMGIPRKQLNRLIYQKNAGVFFPPMILGMMHAYFAIYVFSEFAAEASYWLAYLFCVLLMVVYGFFYLLTILMYGKILEK</sequence>
<dbReference type="PANTHER" id="PTHR46795">
    <property type="entry name" value="ABC TRANSPORTER PERMEASE-RELATED-RELATED"/>
    <property type="match status" value="1"/>
</dbReference>
<dbReference type="InterPro" id="IPR003838">
    <property type="entry name" value="ABC3_permease_C"/>
</dbReference>
<dbReference type="InterPro" id="IPR052536">
    <property type="entry name" value="ABC-4_Integral_Memb_Prot"/>
</dbReference>
<feature type="transmembrane region" description="Helical" evidence="6">
    <location>
        <begin position="301"/>
        <end position="324"/>
    </location>
</feature>
<feature type="transmembrane region" description="Helical" evidence="6">
    <location>
        <begin position="565"/>
        <end position="587"/>
    </location>
</feature>
<gene>
    <name evidence="8" type="ORF">UC3_00405</name>
</gene>
<accession>R3U4H9</accession>
<comment type="similarity">
    <text evidence="6">Belongs to the ABC-4 integral membrane protein family.</text>
</comment>
<feature type="transmembrane region" description="Helical" evidence="6">
    <location>
        <begin position="56"/>
        <end position="79"/>
    </location>
</feature>
<feature type="transmembrane region" description="Helical" evidence="6">
    <location>
        <begin position="622"/>
        <end position="643"/>
    </location>
</feature>
<evidence type="ECO:0000313" key="8">
    <source>
        <dbReference type="EMBL" id="EOL48854.1"/>
    </source>
</evidence>
<feature type="transmembrane region" description="Helical" evidence="6">
    <location>
        <begin position="16"/>
        <end position="36"/>
    </location>
</feature>
<keyword evidence="3 6" id="KW-0812">Transmembrane</keyword>
<feature type="transmembrane region" description="Helical" evidence="6">
    <location>
        <begin position="100"/>
        <end position="133"/>
    </location>
</feature>
<keyword evidence="2 6" id="KW-1003">Cell membrane</keyword>
<evidence type="ECO:0000256" key="4">
    <source>
        <dbReference type="ARBA" id="ARBA00022989"/>
    </source>
</evidence>
<dbReference type="eggNOG" id="COG0577">
    <property type="taxonomic scope" value="Bacteria"/>
</dbReference>
<dbReference type="PATRIC" id="fig|1158610.3.peg.381"/>
<proteinExistence type="inferred from homology"/>
<feature type="transmembrane region" description="Helical" evidence="6">
    <location>
        <begin position="197"/>
        <end position="223"/>
    </location>
</feature>
<dbReference type="OrthoDB" id="1705903at2"/>
<keyword evidence="6" id="KW-0813">Transport</keyword>
<dbReference type="PIRSF" id="PIRSF018968">
    <property type="entry name" value="ABC_permease_BceB"/>
    <property type="match status" value="1"/>
</dbReference>
<organism evidence="8 9">
    <name type="scientific">Enterococcus phoeniculicola ATCC BAA-412</name>
    <dbReference type="NCBI Taxonomy" id="1158610"/>
    <lineage>
        <taxon>Bacteria</taxon>
        <taxon>Bacillati</taxon>
        <taxon>Bacillota</taxon>
        <taxon>Bacilli</taxon>
        <taxon>Lactobacillales</taxon>
        <taxon>Enterococcaceae</taxon>
        <taxon>Enterococcus</taxon>
    </lineage>
</organism>
<comment type="caution">
    <text evidence="8">The sequence shown here is derived from an EMBL/GenBank/DDBJ whole genome shotgun (WGS) entry which is preliminary data.</text>
</comment>
<feature type="transmembrane region" description="Helical" evidence="6">
    <location>
        <begin position="235"/>
        <end position="258"/>
    </location>
</feature>
<keyword evidence="9" id="KW-1185">Reference proteome</keyword>
<dbReference type="PANTHER" id="PTHR46795:SF3">
    <property type="entry name" value="ABC TRANSPORTER PERMEASE"/>
    <property type="match status" value="1"/>
</dbReference>
<keyword evidence="4 6" id="KW-1133">Transmembrane helix</keyword>
<dbReference type="Pfam" id="PF02687">
    <property type="entry name" value="FtsX"/>
    <property type="match status" value="2"/>
</dbReference>
<dbReference type="HOGENOM" id="CLU_022800_2_0_9"/>
<feature type="domain" description="ABC3 transporter permease C-terminal" evidence="7">
    <location>
        <begin position="572"/>
        <end position="678"/>
    </location>
</feature>
<dbReference type="Proteomes" id="UP000013785">
    <property type="component" value="Unassembled WGS sequence"/>
</dbReference>